<evidence type="ECO:0000313" key="4">
    <source>
        <dbReference type="Proteomes" id="UP000431744"/>
    </source>
</evidence>
<feature type="region of interest" description="Disordered" evidence="1">
    <location>
        <begin position="24"/>
        <end position="53"/>
    </location>
</feature>
<dbReference type="InterPro" id="IPR036162">
    <property type="entry name" value="Resolvase-like_N_sf"/>
</dbReference>
<gene>
    <name evidence="3" type="ORF">F8O04_09600</name>
</gene>
<protein>
    <submittedName>
        <fullName evidence="3">Recombinase family protein</fullName>
    </submittedName>
</protein>
<dbReference type="AlphaFoldDB" id="A0A6H9WV66"/>
<dbReference type="EMBL" id="WBJY01000001">
    <property type="protein sequence ID" value="KAB1650404.1"/>
    <property type="molecule type" value="Genomic_DNA"/>
</dbReference>
<evidence type="ECO:0000256" key="1">
    <source>
        <dbReference type="SAM" id="MobiDB-lite"/>
    </source>
</evidence>
<dbReference type="GO" id="GO:0000150">
    <property type="term" value="F:DNA strand exchange activity"/>
    <property type="evidence" value="ECO:0007669"/>
    <property type="project" value="InterPro"/>
</dbReference>
<feature type="domain" description="Resolvase/invertase-type recombinase catalytic" evidence="2">
    <location>
        <begin position="20"/>
        <end position="92"/>
    </location>
</feature>
<reference evidence="3 4" key="1">
    <citation type="submission" date="2019-09" db="EMBL/GenBank/DDBJ databases">
        <title>Phylogeny of genus Pseudoclavibacter and closely related genus.</title>
        <authorList>
            <person name="Li Y."/>
        </authorList>
    </citation>
    <scope>NUCLEOTIDE SEQUENCE [LARGE SCALE GENOMIC DNA]</scope>
    <source>
        <strain evidence="3 4">EGI 60007</strain>
    </source>
</reference>
<dbReference type="OrthoDB" id="3217513at2"/>
<name>A0A6H9WV66_9MICO</name>
<evidence type="ECO:0000313" key="3">
    <source>
        <dbReference type="EMBL" id="KAB1650404.1"/>
    </source>
</evidence>
<dbReference type="InterPro" id="IPR006119">
    <property type="entry name" value="Resolv_N"/>
</dbReference>
<dbReference type="Proteomes" id="UP000431744">
    <property type="component" value="Unassembled WGS sequence"/>
</dbReference>
<dbReference type="Pfam" id="PF00239">
    <property type="entry name" value="Resolvase"/>
    <property type="match status" value="1"/>
</dbReference>
<dbReference type="Gene3D" id="3.40.50.1390">
    <property type="entry name" value="Resolvase, N-terminal catalytic domain"/>
    <property type="match status" value="1"/>
</dbReference>
<proteinExistence type="predicted"/>
<comment type="caution">
    <text evidence="3">The sequence shown here is derived from an EMBL/GenBank/DDBJ whole genome shotgun (WGS) entry which is preliminary data.</text>
</comment>
<dbReference type="GO" id="GO:0003677">
    <property type="term" value="F:DNA binding"/>
    <property type="evidence" value="ECO:0007669"/>
    <property type="project" value="InterPro"/>
</dbReference>
<organism evidence="3 4">
    <name type="scientific">Pseudoclavibacter endophyticus</name>
    <dbReference type="NCBI Taxonomy" id="1778590"/>
    <lineage>
        <taxon>Bacteria</taxon>
        <taxon>Bacillati</taxon>
        <taxon>Actinomycetota</taxon>
        <taxon>Actinomycetes</taxon>
        <taxon>Micrococcales</taxon>
        <taxon>Microbacteriaceae</taxon>
        <taxon>Pseudoclavibacter</taxon>
    </lineage>
</organism>
<evidence type="ECO:0000259" key="2">
    <source>
        <dbReference type="Pfam" id="PF00239"/>
    </source>
</evidence>
<dbReference type="SUPFAM" id="SSF53041">
    <property type="entry name" value="Resolvase-like"/>
    <property type="match status" value="1"/>
</dbReference>
<sequence length="101" mass="11078">MTLPSALSDHLAACSSMSAVSYIRDSRAQQAQRGGERDRFAGPARARRTRKQAHGLGALVSAEFIDRGQSGRSTSRPELHRTLAYLRENPVDYPRPASNIV</sequence>
<accession>A0A6H9WV66</accession>
<keyword evidence="4" id="KW-1185">Reference proteome</keyword>